<dbReference type="InterPro" id="IPR001668">
    <property type="entry name" value="Mob_Pre"/>
</dbReference>
<organism evidence="3">
    <name type="scientific">uncultured prokaryote</name>
    <dbReference type="NCBI Taxonomy" id="198431"/>
    <lineage>
        <taxon>unclassified sequences</taxon>
        <taxon>environmental samples</taxon>
    </lineage>
</organism>
<feature type="coiled-coil region" evidence="1">
    <location>
        <begin position="234"/>
        <end position="261"/>
    </location>
</feature>
<feature type="region of interest" description="Disordered" evidence="2">
    <location>
        <begin position="528"/>
        <end position="563"/>
    </location>
</feature>
<evidence type="ECO:0000313" key="3">
    <source>
        <dbReference type="EMBL" id="CRY93717.1"/>
    </source>
</evidence>
<feature type="compositionally biased region" description="Basic and acidic residues" evidence="2">
    <location>
        <begin position="549"/>
        <end position="563"/>
    </location>
</feature>
<evidence type="ECO:0000256" key="2">
    <source>
        <dbReference type="SAM" id="MobiDB-lite"/>
    </source>
</evidence>
<dbReference type="GO" id="GO:0003677">
    <property type="term" value="F:DNA binding"/>
    <property type="evidence" value="ECO:0007669"/>
    <property type="project" value="InterPro"/>
</dbReference>
<keyword evidence="3" id="KW-0614">Plasmid</keyword>
<evidence type="ECO:0000256" key="1">
    <source>
        <dbReference type="SAM" id="Coils"/>
    </source>
</evidence>
<reference evidence="3" key="2">
    <citation type="submission" date="2015-07" db="EMBL/GenBank/DDBJ databases">
        <title>Plasmids, circular viruses and viroids from rat gut.</title>
        <authorList>
            <person name="Jorgensen T.J."/>
            <person name="Hansen M.A."/>
            <person name="Xu Z."/>
            <person name="Tabak M.A."/>
            <person name="Sorensen S.J."/>
            <person name="Hansen L.H."/>
        </authorList>
    </citation>
    <scope>NUCLEOTIDE SEQUENCE</scope>
    <source>
        <plasmid evidence="3">pRGRH0053</plasmid>
    </source>
</reference>
<dbReference type="Gene3D" id="3.30.930.30">
    <property type="match status" value="1"/>
</dbReference>
<dbReference type="AlphaFoldDB" id="A0A0H5QC44"/>
<reference evidence="3" key="1">
    <citation type="submission" date="2015-06" db="EMBL/GenBank/DDBJ databases">
        <authorList>
            <person name="Joergensen T."/>
        </authorList>
    </citation>
    <scope>NUCLEOTIDE SEQUENCE</scope>
    <source>
        <plasmid evidence="3">pRGRH0053</plasmid>
    </source>
</reference>
<feature type="compositionally biased region" description="Low complexity" evidence="2">
    <location>
        <begin position="535"/>
        <end position="547"/>
    </location>
</feature>
<accession>A0A0H5QC44</accession>
<geneLocation type="plasmid" evidence="3">
    <name>pRGRH0053</name>
</geneLocation>
<protein>
    <recommendedName>
        <fullName evidence="4">Plasmid recombination enzyme</fullName>
    </recommendedName>
</protein>
<feature type="coiled-coil region" evidence="1">
    <location>
        <begin position="320"/>
        <end position="375"/>
    </location>
</feature>
<evidence type="ECO:0008006" key="4">
    <source>
        <dbReference type="Google" id="ProtNLM"/>
    </source>
</evidence>
<proteinExistence type="predicted"/>
<keyword evidence="1" id="KW-0175">Coiled coil</keyword>
<dbReference type="Pfam" id="PF01076">
    <property type="entry name" value="Mob_Pre"/>
    <property type="match status" value="1"/>
</dbReference>
<dbReference type="EMBL" id="LN852744">
    <property type="protein sequence ID" value="CRY93717.1"/>
    <property type="molecule type" value="Genomic_DNA"/>
</dbReference>
<sequence length="563" mass="61806">MALSMSVSGGAVNARHDLEPEYRARLKNVDRSKTKDNLILASESIEHAYERLFGEATETYNARQVSKGRPDRQIESYYARVRDAYRADRAKVGHSKSRSGRPAPAVEYVVQLGNRETWSRELDEDEAKAVYSEAFDRIKVRTAGAIDWFAAAVHVDETDGTPHMHIIGIPYGQSPNRGLTVQVSMNKALKTMGLDRLPDLQDALMGCLEGAARDHGVERAVMDDHHRHMDVPQFKRAMRELDELDKKRESSRREASDLARLADVTRGLVKDARAGLEGLQRAGGAAQGRIGEIEGAIAAERARILLESQTIGFLGGCRNGDEALEQAESLKREVEEGEREAERSELKAANLERRAERAAEQVAELRDRVEGLEAKKIGLVESIERLGDRIADAAGRVTDKIKALFARDETPAKVKQYAGAALSCLSDEQKAEVEAARSASVARVAEARRRLAPALEVYSAGVRAYRREFAAVAKSAAGTDYSEFPRPRVPVPADELSKYEPLAVDAYIAAKAACDRLVDKYAVNLPDAGDLNDGSTASPATQAAQPAHTQDRSIERSVGVRER</sequence>
<dbReference type="Gene3D" id="1.10.287.1490">
    <property type="match status" value="1"/>
</dbReference>
<dbReference type="GO" id="GO:0006310">
    <property type="term" value="P:DNA recombination"/>
    <property type="evidence" value="ECO:0007669"/>
    <property type="project" value="InterPro"/>
</dbReference>
<name>A0A0H5QC44_9ZZZZ</name>